<dbReference type="STRING" id="316057.RPD_2168"/>
<organism evidence="1 2">
    <name type="scientific">Rhodopseudomonas palustris (strain BisB5)</name>
    <dbReference type="NCBI Taxonomy" id="316057"/>
    <lineage>
        <taxon>Bacteria</taxon>
        <taxon>Pseudomonadati</taxon>
        <taxon>Pseudomonadota</taxon>
        <taxon>Alphaproteobacteria</taxon>
        <taxon>Hyphomicrobiales</taxon>
        <taxon>Nitrobacteraceae</taxon>
        <taxon>Rhodopseudomonas</taxon>
    </lineage>
</organism>
<name>Q138T6_RHOPS</name>
<evidence type="ECO:0000313" key="1">
    <source>
        <dbReference type="EMBL" id="ABE39403.1"/>
    </source>
</evidence>
<evidence type="ECO:0000313" key="2">
    <source>
        <dbReference type="Proteomes" id="UP000001818"/>
    </source>
</evidence>
<gene>
    <name evidence="1" type="ordered locus">RPD_2168</name>
</gene>
<dbReference type="Proteomes" id="UP000001818">
    <property type="component" value="Chromosome"/>
</dbReference>
<dbReference type="AlphaFoldDB" id="Q138T6"/>
<dbReference type="EMBL" id="CP000283">
    <property type="protein sequence ID" value="ABE39403.1"/>
    <property type="molecule type" value="Genomic_DNA"/>
</dbReference>
<dbReference type="HOGENOM" id="CLU_2438839_0_0_5"/>
<proteinExistence type="predicted"/>
<dbReference type="KEGG" id="rpd:RPD_2168"/>
<sequence>MRRGAGMTKSTRHSRIEAAGRLLYGDRWQLPMSRLVGVSQSLITKIFARDDSDRRAVTDDVYGMVADALIAEAGRMRKVADRVEEAGRKMRAELGD</sequence>
<reference evidence="1 2" key="1">
    <citation type="submission" date="2006-03" db="EMBL/GenBank/DDBJ databases">
        <title>Complete sequence of Rhodopseudomonas palustris BisB5.</title>
        <authorList>
            <consortium name="US DOE Joint Genome Institute"/>
            <person name="Copeland A."/>
            <person name="Lucas S."/>
            <person name="Lapidus A."/>
            <person name="Barry K."/>
            <person name="Detter J.C."/>
            <person name="Glavina del Rio T."/>
            <person name="Hammon N."/>
            <person name="Israni S."/>
            <person name="Dalin E."/>
            <person name="Tice H."/>
            <person name="Pitluck S."/>
            <person name="Chain P."/>
            <person name="Malfatti S."/>
            <person name="Shin M."/>
            <person name="Vergez L."/>
            <person name="Schmutz J."/>
            <person name="Larimer F."/>
            <person name="Land M."/>
            <person name="Hauser L."/>
            <person name="Pelletier D.A."/>
            <person name="Kyrpides N."/>
            <person name="Lykidis A."/>
            <person name="Oda Y."/>
            <person name="Harwood C.S."/>
            <person name="Richardson P."/>
        </authorList>
    </citation>
    <scope>NUCLEOTIDE SEQUENCE [LARGE SCALE GENOMIC DNA]</scope>
    <source>
        <strain evidence="1 2">BisB5</strain>
    </source>
</reference>
<dbReference type="eggNOG" id="ENOG5030BP0">
    <property type="taxonomic scope" value="Bacteria"/>
</dbReference>
<protein>
    <submittedName>
        <fullName evidence="1">Uncharacterized protein</fullName>
    </submittedName>
</protein>
<accession>Q138T6</accession>